<organism evidence="2 3">
    <name type="scientific">Pholiota conissans</name>
    <dbReference type="NCBI Taxonomy" id="109636"/>
    <lineage>
        <taxon>Eukaryota</taxon>
        <taxon>Fungi</taxon>
        <taxon>Dikarya</taxon>
        <taxon>Basidiomycota</taxon>
        <taxon>Agaricomycotina</taxon>
        <taxon>Agaricomycetes</taxon>
        <taxon>Agaricomycetidae</taxon>
        <taxon>Agaricales</taxon>
        <taxon>Agaricineae</taxon>
        <taxon>Strophariaceae</taxon>
        <taxon>Pholiota</taxon>
    </lineage>
</organism>
<keyword evidence="1" id="KW-0812">Transmembrane</keyword>
<name>A0A9P6CTN2_9AGAR</name>
<keyword evidence="1" id="KW-1133">Transmembrane helix</keyword>
<protein>
    <submittedName>
        <fullName evidence="2">Uncharacterized protein</fullName>
    </submittedName>
</protein>
<evidence type="ECO:0000313" key="3">
    <source>
        <dbReference type="Proteomes" id="UP000807469"/>
    </source>
</evidence>
<dbReference type="AlphaFoldDB" id="A0A9P6CTN2"/>
<keyword evidence="1" id="KW-0472">Membrane</keyword>
<gene>
    <name evidence="2" type="ORF">BDN70DRAFT_900667</name>
</gene>
<sequence>MEMLQYWKTSIRERLKSEYGSGSALHAVTPNKLRILNRARAHASRSELLYENQIIQHGSENCKAPWVFCPGAEVIAKDGRGEMFLATFVVAETMVHDGQTVYTGYYVRKGIDGRVVFVSIGRLQSLHVNCLECPERNAWTEGVAQRLLGLRLLVHHFTTYTLWTILLGVVAVMEILFL</sequence>
<feature type="transmembrane region" description="Helical" evidence="1">
    <location>
        <begin position="157"/>
        <end position="177"/>
    </location>
</feature>
<keyword evidence="3" id="KW-1185">Reference proteome</keyword>
<evidence type="ECO:0000256" key="1">
    <source>
        <dbReference type="SAM" id="Phobius"/>
    </source>
</evidence>
<dbReference type="EMBL" id="MU155554">
    <property type="protein sequence ID" value="KAF9472284.1"/>
    <property type="molecule type" value="Genomic_DNA"/>
</dbReference>
<accession>A0A9P6CTN2</accession>
<evidence type="ECO:0000313" key="2">
    <source>
        <dbReference type="EMBL" id="KAF9472284.1"/>
    </source>
</evidence>
<dbReference type="Proteomes" id="UP000807469">
    <property type="component" value="Unassembled WGS sequence"/>
</dbReference>
<comment type="caution">
    <text evidence="2">The sequence shown here is derived from an EMBL/GenBank/DDBJ whole genome shotgun (WGS) entry which is preliminary data.</text>
</comment>
<proteinExistence type="predicted"/>
<reference evidence="2" key="1">
    <citation type="submission" date="2020-11" db="EMBL/GenBank/DDBJ databases">
        <authorList>
            <consortium name="DOE Joint Genome Institute"/>
            <person name="Ahrendt S."/>
            <person name="Riley R."/>
            <person name="Andreopoulos W."/>
            <person name="Labutti K."/>
            <person name="Pangilinan J."/>
            <person name="Ruiz-Duenas F.J."/>
            <person name="Barrasa J.M."/>
            <person name="Sanchez-Garcia M."/>
            <person name="Camarero S."/>
            <person name="Miyauchi S."/>
            <person name="Serrano A."/>
            <person name="Linde D."/>
            <person name="Babiker R."/>
            <person name="Drula E."/>
            <person name="Ayuso-Fernandez I."/>
            <person name="Pacheco R."/>
            <person name="Padilla G."/>
            <person name="Ferreira P."/>
            <person name="Barriuso J."/>
            <person name="Kellner H."/>
            <person name="Castanera R."/>
            <person name="Alfaro M."/>
            <person name="Ramirez L."/>
            <person name="Pisabarro A.G."/>
            <person name="Kuo A."/>
            <person name="Tritt A."/>
            <person name="Lipzen A."/>
            <person name="He G."/>
            <person name="Yan M."/>
            <person name="Ng V."/>
            <person name="Cullen D."/>
            <person name="Martin F."/>
            <person name="Rosso M.-N."/>
            <person name="Henrissat B."/>
            <person name="Hibbett D."/>
            <person name="Martinez A.T."/>
            <person name="Grigoriev I.V."/>
        </authorList>
    </citation>
    <scope>NUCLEOTIDE SEQUENCE</scope>
    <source>
        <strain evidence="2">CIRM-BRFM 674</strain>
    </source>
</reference>